<dbReference type="PRINTS" id="PR00081">
    <property type="entry name" value="GDHRDH"/>
</dbReference>
<organism evidence="3 4">
    <name type="scientific">Pseudooceanicola batsensis (strain ATCC BAA-863 / DSM 15984 / KCTC 12145 / HTCC2597)</name>
    <name type="common">Oceanicola batsensis</name>
    <dbReference type="NCBI Taxonomy" id="252305"/>
    <lineage>
        <taxon>Bacteria</taxon>
        <taxon>Pseudomonadati</taxon>
        <taxon>Pseudomonadota</taxon>
        <taxon>Alphaproteobacteria</taxon>
        <taxon>Rhodobacterales</taxon>
        <taxon>Paracoccaceae</taxon>
        <taxon>Pseudooceanicola</taxon>
    </lineage>
</organism>
<dbReference type="InterPro" id="IPR002347">
    <property type="entry name" value="SDR_fam"/>
</dbReference>
<comment type="similarity">
    <text evidence="1">Belongs to the short-chain dehydrogenases/reductases (SDR) family.</text>
</comment>
<evidence type="ECO:0000313" key="3">
    <source>
        <dbReference type="EMBL" id="EAQ02043.1"/>
    </source>
</evidence>
<gene>
    <name evidence="3" type="ORF">OB2597_20501</name>
</gene>
<reference evidence="3 4" key="1">
    <citation type="journal article" date="2010" name="J. Bacteriol.">
        <title>Genome sequences of Oceanicola granulosus HTCC2516(T) and Oceanicola batsensis HTCC2597(TDelta).</title>
        <authorList>
            <person name="Thrash J.C."/>
            <person name="Cho J.C."/>
            <person name="Vergin K.L."/>
            <person name="Giovannoni S.J."/>
        </authorList>
    </citation>
    <scope>NUCLEOTIDE SEQUENCE [LARGE SCALE GENOMIC DNA]</scope>
    <source>
        <strain evidence="4">ATCC BAA-863 / DSM 15984 / KCTC 12145 / HTCC2597</strain>
    </source>
</reference>
<dbReference type="SUPFAM" id="SSF51735">
    <property type="entry name" value="NAD(P)-binding Rossmann-fold domains"/>
    <property type="match status" value="1"/>
</dbReference>
<sequence>MVLKDKVAIVTGAGSGYGEGIARRFATEGARVVLVDVDAVAAGRVADAINAGPDAMRAVPFAADVADDDAVQAAVQCALDRFGAVDIVVNNAGISHPTKSALKITDAEFDAVFAVNAKPVLLFARHAVPHMRARGQGGVFITVASTGAVRPRPGMVVYNGSKAAAVTMSKTLALELARDRIRVNTICPVAGETPMLDKYMKGDPDANREMLRATIPLGRLATPADVAGSALYFASDDGAFVTGVTMEVDGGRCV</sequence>
<proteinExistence type="inferred from homology"/>
<dbReference type="PANTHER" id="PTHR43639">
    <property type="entry name" value="OXIDOREDUCTASE, SHORT-CHAIN DEHYDROGENASE/REDUCTASE FAMILY (AFU_ORTHOLOGUE AFUA_5G02870)"/>
    <property type="match status" value="1"/>
</dbReference>
<comment type="caution">
    <text evidence="3">The sequence shown here is derived from an EMBL/GenBank/DDBJ whole genome shotgun (WGS) entry which is preliminary data.</text>
</comment>
<dbReference type="Pfam" id="PF13561">
    <property type="entry name" value="adh_short_C2"/>
    <property type="match status" value="1"/>
</dbReference>
<evidence type="ECO:0000256" key="2">
    <source>
        <dbReference type="ARBA" id="ARBA00023002"/>
    </source>
</evidence>
<dbReference type="PROSITE" id="PS00061">
    <property type="entry name" value="ADH_SHORT"/>
    <property type="match status" value="1"/>
</dbReference>
<dbReference type="InterPro" id="IPR020904">
    <property type="entry name" value="Sc_DH/Rdtase_CS"/>
</dbReference>
<dbReference type="PRINTS" id="PR00080">
    <property type="entry name" value="SDRFAMILY"/>
</dbReference>
<protein>
    <submittedName>
        <fullName evidence="3">3-ketoacyl-(Acyl-carrier-protein) reductase</fullName>
        <ecNumber evidence="3">1.1.1.100</ecNumber>
    </submittedName>
</protein>
<dbReference type="AlphaFoldDB" id="A3U160"/>
<dbReference type="FunFam" id="3.40.50.720:FF:000084">
    <property type="entry name" value="Short-chain dehydrogenase reductase"/>
    <property type="match status" value="1"/>
</dbReference>
<keyword evidence="4" id="KW-1185">Reference proteome</keyword>
<evidence type="ECO:0000313" key="4">
    <source>
        <dbReference type="Proteomes" id="UP000004318"/>
    </source>
</evidence>
<dbReference type="STRING" id="252305.OB2597_20501"/>
<accession>A3U160</accession>
<evidence type="ECO:0000256" key="1">
    <source>
        <dbReference type="ARBA" id="ARBA00006484"/>
    </source>
</evidence>
<dbReference type="NCBIfam" id="NF005559">
    <property type="entry name" value="PRK07231.1"/>
    <property type="match status" value="1"/>
</dbReference>
<dbReference type="RefSeq" id="WP_009804043.1">
    <property type="nucleotide sequence ID" value="NZ_AAMO01000009.1"/>
</dbReference>
<dbReference type="GO" id="GO:0004316">
    <property type="term" value="F:3-oxoacyl-[acyl-carrier-protein] reductase (NADPH) activity"/>
    <property type="evidence" value="ECO:0007669"/>
    <property type="project" value="UniProtKB-EC"/>
</dbReference>
<dbReference type="Proteomes" id="UP000004318">
    <property type="component" value="Unassembled WGS sequence"/>
</dbReference>
<keyword evidence="2 3" id="KW-0560">Oxidoreductase</keyword>
<name>A3U160_PSEBH</name>
<dbReference type="InterPro" id="IPR036291">
    <property type="entry name" value="NAD(P)-bd_dom_sf"/>
</dbReference>
<dbReference type="OrthoDB" id="9797020at2"/>
<dbReference type="EMBL" id="AAMO01000009">
    <property type="protein sequence ID" value="EAQ02043.1"/>
    <property type="molecule type" value="Genomic_DNA"/>
</dbReference>
<dbReference type="PANTHER" id="PTHR43639:SF1">
    <property type="entry name" value="SHORT-CHAIN DEHYDROGENASE_REDUCTASE FAMILY PROTEIN"/>
    <property type="match status" value="1"/>
</dbReference>
<dbReference type="EC" id="1.1.1.100" evidence="3"/>
<dbReference type="Gene3D" id="3.40.50.720">
    <property type="entry name" value="NAD(P)-binding Rossmann-like Domain"/>
    <property type="match status" value="1"/>
</dbReference>
<dbReference type="HOGENOM" id="CLU_010194_1_0_5"/>